<dbReference type="InterPro" id="IPR036397">
    <property type="entry name" value="RNaseH_sf"/>
</dbReference>
<reference evidence="3 4" key="1">
    <citation type="journal article" date="2022" name="Allergy">
        <title>Genome assembly and annotation of Periplaneta americana reveal a comprehensive cockroach allergen profile.</title>
        <authorList>
            <person name="Wang L."/>
            <person name="Xiong Q."/>
            <person name="Saelim N."/>
            <person name="Wang L."/>
            <person name="Nong W."/>
            <person name="Wan A.T."/>
            <person name="Shi M."/>
            <person name="Liu X."/>
            <person name="Cao Q."/>
            <person name="Hui J.H.L."/>
            <person name="Sookrung N."/>
            <person name="Leung T.F."/>
            <person name="Tungtrongchitr A."/>
            <person name="Tsui S.K.W."/>
        </authorList>
    </citation>
    <scope>NUCLEOTIDE SEQUENCE [LARGE SCALE GENOMIC DNA]</scope>
    <source>
        <strain evidence="3">PWHHKU_190912</strain>
    </source>
</reference>
<dbReference type="Pfam" id="PF00078">
    <property type="entry name" value="RVT_1"/>
    <property type="match status" value="1"/>
</dbReference>
<protein>
    <recommendedName>
        <fullName evidence="2">Reverse transcriptase domain-containing protein</fullName>
    </recommendedName>
</protein>
<evidence type="ECO:0000313" key="3">
    <source>
        <dbReference type="EMBL" id="KAJ4440734.1"/>
    </source>
</evidence>
<dbReference type="EMBL" id="JAJSOF020000017">
    <property type="protein sequence ID" value="KAJ4440734.1"/>
    <property type="molecule type" value="Genomic_DNA"/>
</dbReference>
<sequence>MRGIMCGGDEEGRGGERGMNERGGEVGGETLKDEPGRIRKDLDRRFPQHWIGRGGPFPWPHCFPDLFSLDFFVWSWLKALVYETPIETEEDLVVQIIVAVGEIKDNLELWPVLDIPCYQCNLYVGVKHITNSNHTYRDINTDMEILHIQPKSQKLNTLEQYEIYRHTKTHPNDILNTQLNFKTHTLFDSTLRTHLTGNKRRQDQQRPVLKMTQNRSKHANKVEVLGDYPPVSLSMSAVRLTTQPFYQLDDHTDNRTDVQPGKNQQYAALAGNCELMLLQYNQLKQRNRSRSGSSLVSAGAQQRQHPPPLVSHASDPALATPLSLVTPNSTSPTTSTSTLQPLLAQLLTTSEYHIISVILTIDIKGEKFAPALGIEPGHSAECAPSVMAVDIVHIRQHIYLTRGQATKGNAEGEEFVPVLWIEFGVAQWSERLIMEKKWEYKSTVHQLFIDFKKAYDSVKREVLYNILIEFGIPKKLVRLIKMCLSEMYSRVCIGQFLSDAFPIHCGLKLGDALSPLLFNFALEYAIRKVQDNREGLELNGLHQLACLCR</sequence>
<dbReference type="Proteomes" id="UP001148838">
    <property type="component" value="Unassembled WGS sequence"/>
</dbReference>
<gene>
    <name evidence="3" type="ORF">ANN_08958</name>
</gene>
<proteinExistence type="predicted"/>
<feature type="compositionally biased region" description="Polar residues" evidence="1">
    <location>
        <begin position="288"/>
        <end position="304"/>
    </location>
</feature>
<evidence type="ECO:0000259" key="2">
    <source>
        <dbReference type="Pfam" id="PF00078"/>
    </source>
</evidence>
<organism evidence="3 4">
    <name type="scientific">Periplaneta americana</name>
    <name type="common">American cockroach</name>
    <name type="synonym">Blatta americana</name>
    <dbReference type="NCBI Taxonomy" id="6978"/>
    <lineage>
        <taxon>Eukaryota</taxon>
        <taxon>Metazoa</taxon>
        <taxon>Ecdysozoa</taxon>
        <taxon>Arthropoda</taxon>
        <taxon>Hexapoda</taxon>
        <taxon>Insecta</taxon>
        <taxon>Pterygota</taxon>
        <taxon>Neoptera</taxon>
        <taxon>Polyneoptera</taxon>
        <taxon>Dictyoptera</taxon>
        <taxon>Blattodea</taxon>
        <taxon>Blattoidea</taxon>
        <taxon>Blattidae</taxon>
        <taxon>Blattinae</taxon>
        <taxon>Periplaneta</taxon>
    </lineage>
</organism>
<comment type="caution">
    <text evidence="3">The sequence shown here is derived from an EMBL/GenBank/DDBJ whole genome shotgun (WGS) entry which is preliminary data.</text>
</comment>
<dbReference type="PANTHER" id="PTHR47027">
    <property type="entry name" value="REVERSE TRANSCRIPTASE DOMAIN-CONTAINING PROTEIN"/>
    <property type="match status" value="1"/>
</dbReference>
<evidence type="ECO:0000256" key="1">
    <source>
        <dbReference type="SAM" id="MobiDB-lite"/>
    </source>
</evidence>
<feature type="region of interest" description="Disordered" evidence="1">
    <location>
        <begin position="288"/>
        <end position="315"/>
    </location>
</feature>
<evidence type="ECO:0000313" key="4">
    <source>
        <dbReference type="Proteomes" id="UP001148838"/>
    </source>
</evidence>
<feature type="compositionally biased region" description="Basic and acidic residues" evidence="1">
    <location>
        <begin position="10"/>
        <end position="33"/>
    </location>
</feature>
<feature type="domain" description="Reverse transcriptase" evidence="2">
    <location>
        <begin position="438"/>
        <end position="531"/>
    </location>
</feature>
<dbReference type="Gene3D" id="3.30.420.10">
    <property type="entry name" value="Ribonuclease H-like superfamily/Ribonuclease H"/>
    <property type="match status" value="1"/>
</dbReference>
<feature type="region of interest" description="Disordered" evidence="1">
    <location>
        <begin position="1"/>
        <end position="33"/>
    </location>
</feature>
<accession>A0ABQ8T3V1</accession>
<dbReference type="InterPro" id="IPR000477">
    <property type="entry name" value="RT_dom"/>
</dbReference>
<keyword evidence="4" id="KW-1185">Reference proteome</keyword>
<dbReference type="PANTHER" id="PTHR47027:SF20">
    <property type="entry name" value="REVERSE TRANSCRIPTASE-LIKE PROTEIN WITH RNA-DIRECTED DNA POLYMERASE DOMAIN"/>
    <property type="match status" value="1"/>
</dbReference>
<name>A0ABQ8T3V1_PERAM</name>